<dbReference type="Proteomes" id="UP000298631">
    <property type="component" value="Chromosome"/>
</dbReference>
<evidence type="ECO:0000256" key="1">
    <source>
        <dbReference type="SAM" id="MobiDB-lite"/>
    </source>
</evidence>
<dbReference type="PROSITE" id="PS50817">
    <property type="entry name" value="INTEIN_N_TER"/>
    <property type="match status" value="1"/>
</dbReference>
<dbReference type="SUPFAM" id="SSF51294">
    <property type="entry name" value="Hedgehog/intein (Hint) domain"/>
    <property type="match status" value="1"/>
</dbReference>
<reference evidence="3 4" key="1">
    <citation type="submission" date="2019-05" db="EMBL/GenBank/DDBJ databases">
        <title>Pseudorhodobacter turbinis sp. nov., isolated from the gut of the Korean turban shell.</title>
        <authorList>
            <person name="Jeong Y.-S."/>
            <person name="Kang W.-R."/>
            <person name="Bae J.-W."/>
        </authorList>
    </citation>
    <scope>NUCLEOTIDE SEQUENCE [LARGE SCALE GENOMIC DNA]</scope>
    <source>
        <strain evidence="3 4">S12M18</strain>
    </source>
</reference>
<dbReference type="Gene3D" id="2.170.16.10">
    <property type="entry name" value="Hedgehog/Intein (Hint) domain"/>
    <property type="match status" value="1"/>
</dbReference>
<dbReference type="InterPro" id="IPR036844">
    <property type="entry name" value="Hint_dom_sf"/>
</dbReference>
<dbReference type="Pfam" id="PF13385">
    <property type="entry name" value="Laminin_G_3"/>
    <property type="match status" value="1"/>
</dbReference>
<dbReference type="Pfam" id="PF13403">
    <property type="entry name" value="Hint_2"/>
    <property type="match status" value="1"/>
</dbReference>
<feature type="region of interest" description="Disordered" evidence="1">
    <location>
        <begin position="12"/>
        <end position="44"/>
    </location>
</feature>
<evidence type="ECO:0000313" key="4">
    <source>
        <dbReference type="Proteomes" id="UP000298631"/>
    </source>
</evidence>
<dbReference type="InterPro" id="IPR013320">
    <property type="entry name" value="ConA-like_dom_sf"/>
</dbReference>
<sequence length="442" mass="47113">MPRLALWTFDEVPGSSVGADSETSDGTSQNGTFQNGATTSGSGSGVFNGSSDYFEIPYDPGFDLDTGSVAITFTQETASTGNDPWGSGAAQTLFSRDSSGFDGGGHLTIYIKADGSVAVRHQVPDQSFYYKGGNVTLGEPTTVIYTWSPTGSQLVVDGVVVDTGTEALTMAGNSEPIVIGATQAVSGDGTADIVQGFFDGTIEGVAIYDENVHANTIPCFTKGTLILTPRGERPIETLSVGDLVCTADGPPQRIRWIGVRRLVLAKASSGADNLRPVRIAAGALGNGLPKRDLRVSRHHRMLVSSKIAARMFGSRTVLVAAIKLTALPGISIDEKIRDVEYIHLMFDQHQVIFAESAPTESFYICPESLKMVPSASRQEILAIFPELSSITYVAKPAQPIPPDRLQKRLVARHLNNNKPVFQMFDGEALPVRPDPGLHLATS</sequence>
<protein>
    <submittedName>
        <fullName evidence="3">Hint domain-containing protein</fullName>
    </submittedName>
</protein>
<organism evidence="3 4">
    <name type="scientific">Pseudorhodobacter turbinis</name>
    <dbReference type="NCBI Taxonomy" id="2500533"/>
    <lineage>
        <taxon>Bacteria</taxon>
        <taxon>Pseudomonadati</taxon>
        <taxon>Pseudomonadota</taxon>
        <taxon>Alphaproteobacteria</taxon>
        <taxon>Rhodobacterales</taxon>
        <taxon>Paracoccaceae</taxon>
        <taxon>Pseudorhodobacter</taxon>
    </lineage>
</organism>
<dbReference type="AlphaFoldDB" id="A0A4P8ED24"/>
<dbReference type="EMBL" id="CP039964">
    <property type="protein sequence ID" value="QCO54563.1"/>
    <property type="molecule type" value="Genomic_DNA"/>
</dbReference>
<dbReference type="SUPFAM" id="SSF49899">
    <property type="entry name" value="Concanavalin A-like lectins/glucanases"/>
    <property type="match status" value="1"/>
</dbReference>
<evidence type="ECO:0000313" key="3">
    <source>
        <dbReference type="EMBL" id="QCO54563.1"/>
    </source>
</evidence>
<dbReference type="InterPro" id="IPR028992">
    <property type="entry name" value="Hedgehog/Intein_dom"/>
</dbReference>
<name>A0A4P8ED24_9RHOB</name>
<dbReference type="RefSeq" id="WP_137192243.1">
    <property type="nucleotide sequence ID" value="NZ_CP039964.1"/>
</dbReference>
<proteinExistence type="predicted"/>
<keyword evidence="4" id="KW-1185">Reference proteome</keyword>
<dbReference type="OrthoDB" id="6305173at2"/>
<gene>
    <name evidence="3" type="ORF">EOK75_01305</name>
</gene>
<dbReference type="GO" id="GO:0016539">
    <property type="term" value="P:intein-mediated protein splicing"/>
    <property type="evidence" value="ECO:0007669"/>
    <property type="project" value="InterPro"/>
</dbReference>
<feature type="domain" description="Hedgehog/Intein (Hint)" evidence="2">
    <location>
        <begin position="218"/>
        <end position="364"/>
    </location>
</feature>
<dbReference type="Gene3D" id="2.60.120.200">
    <property type="match status" value="1"/>
</dbReference>
<evidence type="ECO:0000259" key="2">
    <source>
        <dbReference type="Pfam" id="PF13403"/>
    </source>
</evidence>
<accession>A0A4P8ED24</accession>
<dbReference type="InterPro" id="IPR006141">
    <property type="entry name" value="Intein_N"/>
</dbReference>
<dbReference type="KEGG" id="pseb:EOK75_01305"/>
<feature type="compositionally biased region" description="Polar residues" evidence="1">
    <location>
        <begin position="24"/>
        <end position="39"/>
    </location>
</feature>